<gene>
    <name evidence="1" type="ORF">PSYICH_LOCUS845</name>
</gene>
<evidence type="ECO:0000313" key="2">
    <source>
        <dbReference type="Proteomes" id="UP001153636"/>
    </source>
</evidence>
<keyword evidence="2" id="KW-1185">Reference proteome</keyword>
<dbReference type="EMBL" id="OV651813">
    <property type="protein sequence ID" value="CAH1099030.1"/>
    <property type="molecule type" value="Genomic_DNA"/>
</dbReference>
<organism evidence="1 2">
    <name type="scientific">Psylliodes chrysocephalus</name>
    <dbReference type="NCBI Taxonomy" id="3402493"/>
    <lineage>
        <taxon>Eukaryota</taxon>
        <taxon>Metazoa</taxon>
        <taxon>Ecdysozoa</taxon>
        <taxon>Arthropoda</taxon>
        <taxon>Hexapoda</taxon>
        <taxon>Insecta</taxon>
        <taxon>Pterygota</taxon>
        <taxon>Neoptera</taxon>
        <taxon>Endopterygota</taxon>
        <taxon>Coleoptera</taxon>
        <taxon>Polyphaga</taxon>
        <taxon>Cucujiformia</taxon>
        <taxon>Chrysomeloidea</taxon>
        <taxon>Chrysomelidae</taxon>
        <taxon>Galerucinae</taxon>
        <taxon>Alticini</taxon>
        <taxon>Psylliodes</taxon>
    </lineage>
</organism>
<evidence type="ECO:0000313" key="1">
    <source>
        <dbReference type="EMBL" id="CAH1099030.1"/>
    </source>
</evidence>
<reference evidence="1" key="1">
    <citation type="submission" date="2022-01" db="EMBL/GenBank/DDBJ databases">
        <authorList>
            <person name="King R."/>
        </authorList>
    </citation>
    <scope>NUCLEOTIDE SEQUENCE</scope>
</reference>
<dbReference type="Proteomes" id="UP001153636">
    <property type="component" value="Chromosome 1"/>
</dbReference>
<dbReference type="AlphaFoldDB" id="A0A9P0CGU3"/>
<protein>
    <submittedName>
        <fullName evidence="1">Uncharacterized protein</fullName>
    </submittedName>
</protein>
<sequence length="316" mass="35884">MAESELLVFTAELNKLKENELIDIILTQKMPASVSNVQLLKYVSGKSEKLINSDSDKLHASHVSITCEQCEKRMEKIEFMNSELNNVSKLSFHLEKRTQEQADLIFLLKQQHSSFNPNNSTTVPVTPSTSFENKPLYRNEKIPSSSINFDKNLDTNVGTSTTQQKLINRIQKTNNTNPEQKMIADKSTNNIDGNKKGHSVGNHLNFNKNRQTRLIGSNDAPTFKTIPRQGHVHVSRISADMSSADLINILNKTAPNIKFCSEEWNRTEKTSTYKVSFPLDNLNDVYIPTIWPKGAAVKRFHFKKNFLRGESTEQQT</sequence>
<dbReference type="OrthoDB" id="6783893at2759"/>
<name>A0A9P0CGU3_9CUCU</name>
<accession>A0A9P0CGU3</accession>
<proteinExistence type="predicted"/>